<sequence length="33" mass="3861">MAEQCRHRSRSSCSCQRSQIPINYSQRNFSNGE</sequence>
<name>A0A0N4WEV2_HAEPC</name>
<proteinExistence type="predicted"/>
<gene>
    <name evidence="1" type="ORF">HPLM_LOCUS9185</name>
</gene>
<reference evidence="3" key="1">
    <citation type="submission" date="2017-02" db="UniProtKB">
        <authorList>
            <consortium name="WormBaseParasite"/>
        </authorList>
    </citation>
    <scope>IDENTIFICATION</scope>
</reference>
<evidence type="ECO:0000313" key="1">
    <source>
        <dbReference type="EMBL" id="VDO36809.1"/>
    </source>
</evidence>
<dbReference type="EMBL" id="UZAF01017009">
    <property type="protein sequence ID" value="VDO36809.1"/>
    <property type="molecule type" value="Genomic_DNA"/>
</dbReference>
<reference evidence="1 2" key="2">
    <citation type="submission" date="2018-11" db="EMBL/GenBank/DDBJ databases">
        <authorList>
            <consortium name="Pathogen Informatics"/>
        </authorList>
    </citation>
    <scope>NUCLEOTIDE SEQUENCE [LARGE SCALE GENOMIC DNA]</scope>
    <source>
        <strain evidence="1 2">MHpl1</strain>
    </source>
</reference>
<evidence type="ECO:0000313" key="3">
    <source>
        <dbReference type="WBParaSite" id="HPLM_0000919301-mRNA-1"/>
    </source>
</evidence>
<dbReference type="AlphaFoldDB" id="A0A0N4WEV2"/>
<protein>
    <submittedName>
        <fullName evidence="1 3">Uncharacterized protein</fullName>
    </submittedName>
</protein>
<accession>A0A0N4WEV2</accession>
<keyword evidence="2" id="KW-1185">Reference proteome</keyword>
<organism evidence="3">
    <name type="scientific">Haemonchus placei</name>
    <name type="common">Barber's pole worm</name>
    <dbReference type="NCBI Taxonomy" id="6290"/>
    <lineage>
        <taxon>Eukaryota</taxon>
        <taxon>Metazoa</taxon>
        <taxon>Ecdysozoa</taxon>
        <taxon>Nematoda</taxon>
        <taxon>Chromadorea</taxon>
        <taxon>Rhabditida</taxon>
        <taxon>Rhabditina</taxon>
        <taxon>Rhabditomorpha</taxon>
        <taxon>Strongyloidea</taxon>
        <taxon>Trichostrongylidae</taxon>
        <taxon>Haemonchus</taxon>
    </lineage>
</organism>
<evidence type="ECO:0000313" key="2">
    <source>
        <dbReference type="Proteomes" id="UP000268014"/>
    </source>
</evidence>
<dbReference type="WBParaSite" id="HPLM_0000919301-mRNA-1">
    <property type="protein sequence ID" value="HPLM_0000919301-mRNA-1"/>
    <property type="gene ID" value="HPLM_0000919301"/>
</dbReference>
<dbReference type="Proteomes" id="UP000268014">
    <property type="component" value="Unassembled WGS sequence"/>
</dbReference>